<reference evidence="1" key="1">
    <citation type="journal article" date="2019" name="bioRxiv">
        <title>The Genome of the Zebra Mussel, Dreissena polymorpha: A Resource for Invasive Species Research.</title>
        <authorList>
            <person name="McCartney M.A."/>
            <person name="Auch B."/>
            <person name="Kono T."/>
            <person name="Mallez S."/>
            <person name="Zhang Y."/>
            <person name="Obille A."/>
            <person name="Becker A."/>
            <person name="Abrahante J.E."/>
            <person name="Garbe J."/>
            <person name="Badalamenti J.P."/>
            <person name="Herman A."/>
            <person name="Mangelson H."/>
            <person name="Liachko I."/>
            <person name="Sullivan S."/>
            <person name="Sone E.D."/>
            <person name="Koren S."/>
            <person name="Silverstein K.A.T."/>
            <person name="Beckman K.B."/>
            <person name="Gohl D.M."/>
        </authorList>
    </citation>
    <scope>NUCLEOTIDE SEQUENCE</scope>
    <source>
        <strain evidence="1">Duluth1</strain>
        <tissue evidence="1">Whole animal</tissue>
    </source>
</reference>
<accession>A0A9D4EGI9</accession>
<reference evidence="1" key="2">
    <citation type="submission" date="2020-11" db="EMBL/GenBank/DDBJ databases">
        <authorList>
            <person name="McCartney M.A."/>
            <person name="Auch B."/>
            <person name="Kono T."/>
            <person name="Mallez S."/>
            <person name="Becker A."/>
            <person name="Gohl D.M."/>
            <person name="Silverstein K.A.T."/>
            <person name="Koren S."/>
            <person name="Bechman K.B."/>
            <person name="Herman A."/>
            <person name="Abrahante J.E."/>
            <person name="Garbe J."/>
        </authorList>
    </citation>
    <scope>NUCLEOTIDE SEQUENCE</scope>
    <source>
        <strain evidence="1">Duluth1</strain>
        <tissue evidence="1">Whole animal</tissue>
    </source>
</reference>
<comment type="caution">
    <text evidence="1">The sequence shown here is derived from an EMBL/GenBank/DDBJ whole genome shotgun (WGS) entry which is preliminary data.</text>
</comment>
<dbReference type="Proteomes" id="UP000828390">
    <property type="component" value="Unassembled WGS sequence"/>
</dbReference>
<evidence type="ECO:0000313" key="1">
    <source>
        <dbReference type="EMBL" id="KAH3777750.1"/>
    </source>
</evidence>
<keyword evidence="2" id="KW-1185">Reference proteome</keyword>
<dbReference type="AlphaFoldDB" id="A0A9D4EGI9"/>
<gene>
    <name evidence="1" type="ORF">DPMN_179198</name>
</gene>
<dbReference type="EMBL" id="JAIWYP010000009">
    <property type="protein sequence ID" value="KAH3777750.1"/>
    <property type="molecule type" value="Genomic_DNA"/>
</dbReference>
<organism evidence="1 2">
    <name type="scientific">Dreissena polymorpha</name>
    <name type="common">Zebra mussel</name>
    <name type="synonym">Mytilus polymorpha</name>
    <dbReference type="NCBI Taxonomy" id="45954"/>
    <lineage>
        <taxon>Eukaryota</taxon>
        <taxon>Metazoa</taxon>
        <taxon>Spiralia</taxon>
        <taxon>Lophotrochozoa</taxon>
        <taxon>Mollusca</taxon>
        <taxon>Bivalvia</taxon>
        <taxon>Autobranchia</taxon>
        <taxon>Heteroconchia</taxon>
        <taxon>Euheterodonta</taxon>
        <taxon>Imparidentia</taxon>
        <taxon>Neoheterodontei</taxon>
        <taxon>Myida</taxon>
        <taxon>Dreissenoidea</taxon>
        <taxon>Dreissenidae</taxon>
        <taxon>Dreissena</taxon>
    </lineage>
</organism>
<sequence length="73" mass="8191">MHNEVYSTSLPFSPSSCPRKVPQYTNITVPCGQKDRYLVLGFALVDSTVPENLPPTLRAKMAYSNDYSCTMQM</sequence>
<evidence type="ECO:0000313" key="2">
    <source>
        <dbReference type="Proteomes" id="UP000828390"/>
    </source>
</evidence>
<protein>
    <submittedName>
        <fullName evidence="1">Uncharacterized protein</fullName>
    </submittedName>
</protein>
<name>A0A9D4EGI9_DREPO</name>
<proteinExistence type="predicted"/>